<dbReference type="OrthoDB" id="10025998at2759"/>
<accession>A0A7D8URW9</accession>
<dbReference type="AlphaFoldDB" id="A0A7D8URW9"/>
<dbReference type="Proteomes" id="UP000481288">
    <property type="component" value="Unassembled WGS sequence"/>
</dbReference>
<sequence>MASLSSLNFNMKESPLNSLQGFGKRSLFAFAMSSFLLVIWTLELSRSTFNPQSHISPSNYEAPNMTKETHAPSVQPSPIPNPLSVPQTPGNVAAIIETRPLKPLIPLILHFSSVLGPEWPIHIFTTQTTIPYSRSLLRALDSKRVQIRRLPAESTFTDRNSVSEFLTTPWFWEQLAPAGHVLLFQADSILCYNAPMRVEDFLRYDFVGAPIDPTIGSGMNGGLSLRRRQLMLEITLGYSWREELAKAENPQDPKVEFEDQWYWHKLHDMGARMPNREEASKFSVETIWYETPLGYHQVQRWNMDHVETLDQYCPEYKLATDLLLPS</sequence>
<protein>
    <recommendedName>
        <fullName evidence="2">DUF5672 domain-containing protein</fullName>
    </recommendedName>
</protein>
<evidence type="ECO:0000313" key="3">
    <source>
        <dbReference type="EMBL" id="TVY55674.1"/>
    </source>
</evidence>
<proteinExistence type="predicted"/>
<keyword evidence="4" id="KW-1185">Reference proteome</keyword>
<dbReference type="InterPro" id="IPR043729">
    <property type="entry name" value="DUF5672"/>
</dbReference>
<dbReference type="EMBL" id="QGMG01000218">
    <property type="protein sequence ID" value="TVY55674.1"/>
    <property type="molecule type" value="Genomic_DNA"/>
</dbReference>
<feature type="region of interest" description="Disordered" evidence="1">
    <location>
        <begin position="56"/>
        <end position="81"/>
    </location>
</feature>
<name>A0A7D8URW9_9HELO</name>
<evidence type="ECO:0000313" key="4">
    <source>
        <dbReference type="Proteomes" id="UP000481288"/>
    </source>
</evidence>
<organism evidence="3 4">
    <name type="scientific">Lachnellula cervina</name>
    <dbReference type="NCBI Taxonomy" id="1316786"/>
    <lineage>
        <taxon>Eukaryota</taxon>
        <taxon>Fungi</taxon>
        <taxon>Dikarya</taxon>
        <taxon>Ascomycota</taxon>
        <taxon>Pezizomycotina</taxon>
        <taxon>Leotiomycetes</taxon>
        <taxon>Helotiales</taxon>
        <taxon>Lachnaceae</taxon>
        <taxon>Lachnellula</taxon>
    </lineage>
</organism>
<dbReference type="Pfam" id="PF18922">
    <property type="entry name" value="DUF5672"/>
    <property type="match status" value="1"/>
</dbReference>
<evidence type="ECO:0000259" key="2">
    <source>
        <dbReference type="Pfam" id="PF18922"/>
    </source>
</evidence>
<comment type="caution">
    <text evidence="3">The sequence shown here is derived from an EMBL/GenBank/DDBJ whole genome shotgun (WGS) entry which is preliminary data.</text>
</comment>
<reference evidence="3 4" key="1">
    <citation type="submission" date="2018-05" db="EMBL/GenBank/DDBJ databases">
        <title>Whole genome sequencing for identification of molecular markers to develop diagnostic detection tools for the regulated plant pathogen Lachnellula willkommii.</title>
        <authorList>
            <person name="Giroux E."/>
            <person name="Bilodeau G."/>
        </authorList>
    </citation>
    <scope>NUCLEOTIDE SEQUENCE [LARGE SCALE GENOMIC DNA]</scope>
    <source>
        <strain evidence="3 4">CBS 625.97</strain>
    </source>
</reference>
<feature type="domain" description="DUF5672" evidence="2">
    <location>
        <begin position="145"/>
        <end position="296"/>
    </location>
</feature>
<evidence type="ECO:0000256" key="1">
    <source>
        <dbReference type="SAM" id="MobiDB-lite"/>
    </source>
</evidence>
<gene>
    <name evidence="3" type="ORF">LCER1_G004694</name>
</gene>